<sequence length="344" mass="39051">MDPLRYLAPPQPFKEISQANKKEIKERINFVSAIVAHPHFDVPDAEQEAFFSYRDACQALIDLFDSPDASARQSALAEVSAYESSMSPNAPLTLSFDITTKTKMGEELDNLYNMWVYERYYKYLPEEERQRQLERDHPSLKSLDPWHTAFWKPFYGRLEAETDAFAAVLKGAPRHNECPTAVLLALLCERHTVDWDETVALIRACACDDVDLPDADFVGFLKARDVAGLAVRLDRDEACISLSSEYVRGVATIVLAFFSTTLPETLFDTDDPEPANWKPKQALLDRLALSDGHEESMKQLFTELYEEMANDDSDDDMDVDDADFDDLDDDELDRALLSDGSEDY</sequence>
<feature type="compositionally biased region" description="Low complexity" evidence="1">
    <location>
        <begin position="335"/>
        <end position="344"/>
    </location>
</feature>
<evidence type="ECO:0000313" key="3">
    <source>
        <dbReference type="Proteomes" id="UP000007963"/>
    </source>
</evidence>
<reference evidence="3" key="1">
    <citation type="submission" date="2005-09" db="EMBL/GenBank/DDBJ databases">
        <title>Annotation of the Aspergillus terreus NIH2624 genome.</title>
        <authorList>
            <person name="Birren B.W."/>
            <person name="Lander E.S."/>
            <person name="Galagan J.E."/>
            <person name="Nusbaum C."/>
            <person name="Devon K."/>
            <person name="Henn M."/>
            <person name="Ma L.-J."/>
            <person name="Jaffe D.B."/>
            <person name="Butler J."/>
            <person name="Alvarez P."/>
            <person name="Gnerre S."/>
            <person name="Grabherr M."/>
            <person name="Kleber M."/>
            <person name="Mauceli E.W."/>
            <person name="Brockman W."/>
            <person name="Rounsley S."/>
            <person name="Young S.K."/>
            <person name="LaButti K."/>
            <person name="Pushparaj V."/>
            <person name="DeCaprio D."/>
            <person name="Crawford M."/>
            <person name="Koehrsen M."/>
            <person name="Engels R."/>
            <person name="Montgomery P."/>
            <person name="Pearson M."/>
            <person name="Howarth C."/>
            <person name="Larson L."/>
            <person name="Luoma S."/>
            <person name="White J."/>
            <person name="Alvarado L."/>
            <person name="Kodira C.D."/>
            <person name="Zeng Q."/>
            <person name="Oleary S."/>
            <person name="Yandava C."/>
            <person name="Denning D.W."/>
            <person name="Nierman W.C."/>
            <person name="Milne T."/>
            <person name="Madden K."/>
        </authorList>
    </citation>
    <scope>NUCLEOTIDE SEQUENCE [LARGE SCALE GENOMIC DNA]</scope>
    <source>
        <strain evidence="3">NIH 2624 / FGSC A1156</strain>
    </source>
</reference>
<evidence type="ECO:0000256" key="1">
    <source>
        <dbReference type="SAM" id="MobiDB-lite"/>
    </source>
</evidence>
<dbReference type="VEuPathDB" id="FungiDB:ATEG_05406"/>
<feature type="compositionally biased region" description="Acidic residues" evidence="1">
    <location>
        <begin position="309"/>
        <end position="332"/>
    </location>
</feature>
<dbReference type="eggNOG" id="ENOG502RN5V">
    <property type="taxonomic scope" value="Eukaryota"/>
</dbReference>
<organism evidence="2 3">
    <name type="scientific">Aspergillus terreus (strain NIH 2624 / FGSC A1156)</name>
    <dbReference type="NCBI Taxonomy" id="341663"/>
    <lineage>
        <taxon>Eukaryota</taxon>
        <taxon>Fungi</taxon>
        <taxon>Dikarya</taxon>
        <taxon>Ascomycota</taxon>
        <taxon>Pezizomycotina</taxon>
        <taxon>Eurotiomycetes</taxon>
        <taxon>Eurotiomycetidae</taxon>
        <taxon>Eurotiales</taxon>
        <taxon>Aspergillaceae</taxon>
        <taxon>Aspergillus</taxon>
        <taxon>Aspergillus subgen. Circumdati</taxon>
    </lineage>
</organism>
<dbReference type="HOGENOM" id="CLU_808863_0_0_1"/>
<dbReference type="AlphaFoldDB" id="Q0CLM8"/>
<dbReference type="RefSeq" id="XP_001214584.1">
    <property type="nucleotide sequence ID" value="XM_001214584.1"/>
</dbReference>
<dbReference type="OMA" id="PWHKAFW"/>
<name>Q0CLM8_ASPTN</name>
<dbReference type="EMBL" id="CH476600">
    <property type="protein sequence ID" value="EAU34475.1"/>
    <property type="molecule type" value="Genomic_DNA"/>
</dbReference>
<feature type="region of interest" description="Disordered" evidence="1">
    <location>
        <begin position="309"/>
        <end position="344"/>
    </location>
</feature>
<protein>
    <submittedName>
        <fullName evidence="2">Uncharacterized protein</fullName>
    </submittedName>
</protein>
<dbReference type="OrthoDB" id="4478691at2759"/>
<proteinExistence type="predicted"/>
<gene>
    <name evidence="2" type="ORF">ATEG_05406</name>
</gene>
<dbReference type="Proteomes" id="UP000007963">
    <property type="component" value="Unassembled WGS sequence"/>
</dbReference>
<accession>Q0CLM8</accession>
<dbReference type="GeneID" id="4321005"/>
<evidence type="ECO:0000313" key="2">
    <source>
        <dbReference type="EMBL" id="EAU34475.1"/>
    </source>
</evidence>